<name>A0A5C4N7N5_9RHOB</name>
<evidence type="ECO:0000259" key="1">
    <source>
        <dbReference type="SMART" id="SM00421"/>
    </source>
</evidence>
<dbReference type="SUPFAM" id="SSF46894">
    <property type="entry name" value="C-terminal effector domain of the bipartite response regulators"/>
    <property type="match status" value="1"/>
</dbReference>
<proteinExistence type="predicted"/>
<accession>A0A5C4N7N5</accession>
<gene>
    <name evidence="2" type="ORF">FHG71_23185</name>
</gene>
<dbReference type="OrthoDB" id="5497412at2"/>
<organism evidence="2 3">
    <name type="scientific">Rubellimicrobium roseum</name>
    <dbReference type="NCBI Taxonomy" id="687525"/>
    <lineage>
        <taxon>Bacteria</taxon>
        <taxon>Pseudomonadati</taxon>
        <taxon>Pseudomonadota</taxon>
        <taxon>Alphaproteobacteria</taxon>
        <taxon>Rhodobacterales</taxon>
        <taxon>Roseobacteraceae</taxon>
        <taxon>Rubellimicrobium</taxon>
    </lineage>
</organism>
<dbReference type="InterPro" id="IPR036388">
    <property type="entry name" value="WH-like_DNA-bd_sf"/>
</dbReference>
<dbReference type="RefSeq" id="WP_139084164.1">
    <property type="nucleotide sequence ID" value="NZ_VDFV01000137.1"/>
</dbReference>
<dbReference type="AlphaFoldDB" id="A0A5C4N7N5"/>
<dbReference type="Pfam" id="PF00196">
    <property type="entry name" value="GerE"/>
    <property type="match status" value="1"/>
</dbReference>
<feature type="domain" description="HTH luxR-type" evidence="1">
    <location>
        <begin position="211"/>
        <end position="268"/>
    </location>
</feature>
<dbReference type="InterPro" id="IPR000792">
    <property type="entry name" value="Tscrpt_reg_LuxR_C"/>
</dbReference>
<dbReference type="SMART" id="SM00421">
    <property type="entry name" value="HTH_LUXR"/>
    <property type="match status" value="1"/>
</dbReference>
<evidence type="ECO:0000313" key="2">
    <source>
        <dbReference type="EMBL" id="TNC59036.1"/>
    </source>
</evidence>
<protein>
    <submittedName>
        <fullName evidence="2">Helix-turn-helix transcriptional regulator</fullName>
    </submittedName>
</protein>
<reference evidence="2 3" key="1">
    <citation type="submission" date="2019-06" db="EMBL/GenBank/DDBJ databases">
        <authorList>
            <person name="Jiang L."/>
        </authorList>
    </citation>
    <scope>NUCLEOTIDE SEQUENCE [LARGE SCALE GENOMIC DNA]</scope>
    <source>
        <strain evidence="2 3">YIM 48858</strain>
    </source>
</reference>
<dbReference type="InterPro" id="IPR016032">
    <property type="entry name" value="Sig_transdc_resp-reg_C-effctor"/>
</dbReference>
<evidence type="ECO:0000313" key="3">
    <source>
        <dbReference type="Proteomes" id="UP000305709"/>
    </source>
</evidence>
<dbReference type="Proteomes" id="UP000305709">
    <property type="component" value="Unassembled WGS sequence"/>
</dbReference>
<dbReference type="EMBL" id="VDFV01000137">
    <property type="protein sequence ID" value="TNC59036.1"/>
    <property type="molecule type" value="Genomic_DNA"/>
</dbReference>
<sequence length="287" mass="31552">MPDVSATEETISHKSRDAQVLQTNPILALASWCECLQGKQPLRAGLRQLSKALGARSVCLSRHSRELVRVAQVLTFEEPEITASFANVDRSFAHCVLGVHIDHPRVGSVWLSSTVEEWTDPALLEFQDKRNIAETVVIPLASEGKRVDYLELHFAQPLTDTVVALLGSFGDALSRTWATRNPGLFAEAILVDGGKHQVSSAQGDLLSPANPFGLTRCEFRICALLKQGIGAETICDQLMISPATLRSHYRRIYKKTHTRSPTELAFAILAPPRLSIDQLSHRSLQAA</sequence>
<keyword evidence="3" id="KW-1185">Reference proteome</keyword>
<dbReference type="Gene3D" id="1.10.10.10">
    <property type="entry name" value="Winged helix-like DNA-binding domain superfamily/Winged helix DNA-binding domain"/>
    <property type="match status" value="1"/>
</dbReference>
<dbReference type="GO" id="GO:0006355">
    <property type="term" value="P:regulation of DNA-templated transcription"/>
    <property type="evidence" value="ECO:0007669"/>
    <property type="project" value="InterPro"/>
</dbReference>
<comment type="caution">
    <text evidence="2">The sequence shown here is derived from an EMBL/GenBank/DDBJ whole genome shotgun (WGS) entry which is preliminary data.</text>
</comment>
<dbReference type="GO" id="GO:0003677">
    <property type="term" value="F:DNA binding"/>
    <property type="evidence" value="ECO:0007669"/>
    <property type="project" value="InterPro"/>
</dbReference>